<name>A0A4R7D0L3_9SPHI</name>
<evidence type="ECO:0000313" key="1">
    <source>
        <dbReference type="EMBL" id="TDS13762.1"/>
    </source>
</evidence>
<accession>A0A4R7D0L3</accession>
<reference evidence="1 2" key="1">
    <citation type="submission" date="2019-03" db="EMBL/GenBank/DDBJ databases">
        <title>Genomic Encyclopedia of Type Strains, Phase III (KMG-III): the genomes of soil and plant-associated and newly described type strains.</title>
        <authorList>
            <person name="Whitman W."/>
        </authorList>
    </citation>
    <scope>NUCLEOTIDE SEQUENCE [LARGE SCALE GENOMIC DNA]</scope>
    <source>
        <strain evidence="1 2">CGMCC 1.12801</strain>
    </source>
</reference>
<dbReference type="InterPro" id="IPR025049">
    <property type="entry name" value="Mfa-like_1"/>
</dbReference>
<dbReference type="RefSeq" id="WP_133640087.1">
    <property type="nucleotide sequence ID" value="NZ_SNZV01000004.1"/>
</dbReference>
<dbReference type="EMBL" id="SNZV01000004">
    <property type="protein sequence ID" value="TDS13762.1"/>
    <property type="molecule type" value="Genomic_DNA"/>
</dbReference>
<dbReference type="Pfam" id="PF13149">
    <property type="entry name" value="Mfa_like_1"/>
    <property type="match status" value="1"/>
</dbReference>
<proteinExistence type="predicted"/>
<sequence>MTPANLPTYIRLILCISIACTLFSCNKGSNNETNQDASLTVTVSGLEDYMLDETPIELTSKHGSRSTAGASVGGNKLNTPFSLDNDGKEHEMYFSNDFDIDFEIVKTHPASAVATNTRSGNEEARMSTKNLRMVSRPIGGSIRCRILIYRENETTPIINVESTGSSFPPVAIASGFNYRWIAVSTNESTSSPTVTNNIVSAAQIANKDFLYAAGTIFTQFGQNNLNIVLRRYTSQVVLTVDTRGMFGSIAANSNLSFAIGSGGALSETADFNVRDSSFSNFQASALSSNNMTSTTAGVSVGAIYTVRPRPVTAGSLQLRLNPLNLTLDDGSTRTFADNTINFGSAFSPVRGSSYAVTARLIESGIRVGTSPIRWARSNLTFQAAAPAGFRYRFRPHPINYSFSANVDLWNFGTNTPTGATFNSVDVCRSVYPAGTWRLPTPAEYQALGLPNSLEGYTPLLLGGAGIAANWDRSSTQPANPAYAGMDQLRLGFYGFRTATGLLVQQPALVVALLGGQGHYYTETFNGDATAPATIRPAFFRMSYSGVNLVGLVNVLDGYSQTIIQNDATTTFTQGRSIRCVRTVNPAI</sequence>
<gene>
    <name evidence="1" type="ORF">B0I21_10488</name>
</gene>
<organism evidence="1 2">
    <name type="scientific">Sphingobacterium paludis</name>
    <dbReference type="NCBI Taxonomy" id="1476465"/>
    <lineage>
        <taxon>Bacteria</taxon>
        <taxon>Pseudomonadati</taxon>
        <taxon>Bacteroidota</taxon>
        <taxon>Sphingobacteriia</taxon>
        <taxon>Sphingobacteriales</taxon>
        <taxon>Sphingobacteriaceae</taxon>
        <taxon>Sphingobacterium</taxon>
    </lineage>
</organism>
<keyword evidence="2" id="KW-1185">Reference proteome</keyword>
<dbReference type="OrthoDB" id="698753at2"/>
<dbReference type="Proteomes" id="UP000294752">
    <property type="component" value="Unassembled WGS sequence"/>
</dbReference>
<comment type="caution">
    <text evidence="1">The sequence shown here is derived from an EMBL/GenBank/DDBJ whole genome shotgun (WGS) entry which is preliminary data.</text>
</comment>
<protein>
    <recommendedName>
        <fullName evidence="3">Fimbrillin-like protein</fullName>
    </recommendedName>
</protein>
<evidence type="ECO:0008006" key="3">
    <source>
        <dbReference type="Google" id="ProtNLM"/>
    </source>
</evidence>
<dbReference type="AlphaFoldDB" id="A0A4R7D0L3"/>
<evidence type="ECO:0000313" key="2">
    <source>
        <dbReference type="Proteomes" id="UP000294752"/>
    </source>
</evidence>